<dbReference type="OrthoDB" id="21678at2759"/>
<dbReference type="VEuPathDB" id="FungiDB:PAAG_04834"/>
<keyword evidence="3" id="KW-1185">Reference proteome</keyword>
<dbReference type="STRING" id="502779.C1H1P8"/>
<dbReference type="HOGENOM" id="CLU_776338_0_0_1"/>
<protein>
    <recommendedName>
        <fullName evidence="4">Secreted protein</fullName>
    </recommendedName>
</protein>
<gene>
    <name evidence="2" type="ORF">PAAG_04834</name>
</gene>
<organism evidence="2 3">
    <name type="scientific">Paracoccidioides lutzii (strain ATCC MYA-826 / Pb01)</name>
    <name type="common">Paracoccidioides brasiliensis</name>
    <dbReference type="NCBI Taxonomy" id="502779"/>
    <lineage>
        <taxon>Eukaryota</taxon>
        <taxon>Fungi</taxon>
        <taxon>Dikarya</taxon>
        <taxon>Ascomycota</taxon>
        <taxon>Pezizomycotina</taxon>
        <taxon>Eurotiomycetes</taxon>
        <taxon>Eurotiomycetidae</taxon>
        <taxon>Onygenales</taxon>
        <taxon>Ajellomycetaceae</taxon>
        <taxon>Paracoccidioides</taxon>
    </lineage>
</organism>
<sequence length="360" mass="40403">MVIHLSLNLCFYLLLAKSVLALPAADTGLSSEPYGIPSHDLPARAVDTLENTLPDTFTDPSQRQDWGDLFENIDSQENTQESHSLAKRASFPITSRASGGDYFCSPHGPWVDVDWFFILKVREFCKGSPFTKNPRHNTFHDKEKKIVLSYFPSPGSCSATDCLNAFNNGWKKCINLNGQHARIGSTMTKKCGSFNWSITPMKGKKTWRRSNTISARANRASTLLSKRRYAKGRCSFHLTETYKCTNPAQLYASIKLFDSKKVVIGQTDNKLNKGLGPRINGKRPFEMTSKLPYVLLVKAKNENEVHFDYGASHWNSKVRSGSANCAQGGWDPRELSEMCLMGNHPNQGQRTRQMDCSFPC</sequence>
<keyword evidence="1" id="KW-0732">Signal</keyword>
<proteinExistence type="predicted"/>
<dbReference type="EMBL" id="KN294003">
    <property type="protein sequence ID" value="EEH33785.2"/>
    <property type="molecule type" value="Genomic_DNA"/>
</dbReference>
<accession>C1H1P8</accession>
<dbReference type="Proteomes" id="UP000002059">
    <property type="component" value="Partially assembled WGS sequence"/>
</dbReference>
<evidence type="ECO:0000313" key="3">
    <source>
        <dbReference type="Proteomes" id="UP000002059"/>
    </source>
</evidence>
<evidence type="ECO:0000313" key="2">
    <source>
        <dbReference type="EMBL" id="EEH33785.2"/>
    </source>
</evidence>
<dbReference type="KEGG" id="pbl:PAAG_04834"/>
<feature type="chain" id="PRO_5002908683" description="Secreted protein" evidence="1">
    <location>
        <begin position="22"/>
        <end position="360"/>
    </location>
</feature>
<dbReference type="eggNOG" id="ENOG502RQU3">
    <property type="taxonomic scope" value="Eukaryota"/>
</dbReference>
<evidence type="ECO:0000256" key="1">
    <source>
        <dbReference type="SAM" id="SignalP"/>
    </source>
</evidence>
<dbReference type="RefSeq" id="XP_015699617.1">
    <property type="nucleotide sequence ID" value="XM_015845391.1"/>
</dbReference>
<evidence type="ECO:0008006" key="4">
    <source>
        <dbReference type="Google" id="ProtNLM"/>
    </source>
</evidence>
<reference evidence="2 3" key="1">
    <citation type="journal article" date="2011" name="PLoS Genet.">
        <title>Comparative genomic analysis of human fungal pathogens causing paracoccidioidomycosis.</title>
        <authorList>
            <person name="Desjardins C.A."/>
            <person name="Champion M.D."/>
            <person name="Holder J.W."/>
            <person name="Muszewska A."/>
            <person name="Goldberg J."/>
            <person name="Bailao A.M."/>
            <person name="Brigido M.M."/>
            <person name="Ferreira M.E."/>
            <person name="Garcia A.M."/>
            <person name="Grynberg M."/>
            <person name="Gujja S."/>
            <person name="Heiman D.I."/>
            <person name="Henn M.R."/>
            <person name="Kodira C.D."/>
            <person name="Leon-Narvaez H."/>
            <person name="Longo L.V."/>
            <person name="Ma L.J."/>
            <person name="Malavazi I."/>
            <person name="Matsuo A.L."/>
            <person name="Morais F.V."/>
            <person name="Pereira M."/>
            <person name="Rodriguez-Brito S."/>
            <person name="Sakthikumar S."/>
            <person name="Salem-Izacc S.M."/>
            <person name="Sykes S.M."/>
            <person name="Teixeira M.M."/>
            <person name="Vallejo M.C."/>
            <person name="Walter M.E."/>
            <person name="Yandava C."/>
            <person name="Young S."/>
            <person name="Zeng Q."/>
            <person name="Zucker J."/>
            <person name="Felipe M.S."/>
            <person name="Goldman G.H."/>
            <person name="Haas B.J."/>
            <person name="McEwen J.G."/>
            <person name="Nino-Vega G."/>
            <person name="Puccia R."/>
            <person name="San-Blas G."/>
            <person name="Soares C.M."/>
            <person name="Birren B.W."/>
            <person name="Cuomo C.A."/>
        </authorList>
    </citation>
    <scope>NUCLEOTIDE SEQUENCE [LARGE SCALE GENOMIC DNA]</scope>
    <source>
        <strain evidence="3">ATCC MYA-826 / Pb01</strain>
    </source>
</reference>
<name>C1H1P8_PARBA</name>
<dbReference type="AlphaFoldDB" id="C1H1P8"/>
<dbReference type="GeneID" id="9096579"/>
<feature type="signal peptide" evidence="1">
    <location>
        <begin position="1"/>
        <end position="21"/>
    </location>
</feature>
<dbReference type="OMA" id="NCAQGGW"/>